<dbReference type="InterPro" id="IPR052509">
    <property type="entry name" value="Metal_resp_DNA-bind_regulator"/>
</dbReference>
<dbReference type="Gene3D" id="1.10.10.10">
    <property type="entry name" value="Winged helix-like DNA-binding domain superfamily/Winged helix DNA-binding domain"/>
    <property type="match status" value="1"/>
</dbReference>
<evidence type="ECO:0000313" key="3">
    <source>
        <dbReference type="Proteomes" id="UP001302349"/>
    </source>
</evidence>
<dbReference type="SUPFAM" id="SSF46785">
    <property type="entry name" value="Winged helix' DNA-binding domain"/>
    <property type="match status" value="1"/>
</dbReference>
<dbReference type="PANTHER" id="PTHR33169">
    <property type="entry name" value="PADR-FAMILY TRANSCRIPTIONAL REGULATOR"/>
    <property type="match status" value="1"/>
</dbReference>
<dbReference type="InterPro" id="IPR036390">
    <property type="entry name" value="WH_DNA-bd_sf"/>
</dbReference>
<reference evidence="2 3" key="1">
    <citation type="journal article" date="2023" name="Microbiol. Resour. Announc.">
        <title>Complete Genome Sequence of Imperialibacter roseus strain P4T.</title>
        <authorList>
            <person name="Tizabi D.R."/>
            <person name="Bachvaroff T."/>
            <person name="Hill R.T."/>
        </authorList>
    </citation>
    <scope>NUCLEOTIDE SEQUENCE [LARGE SCALE GENOMIC DNA]</scope>
    <source>
        <strain evidence="2 3">P4T</strain>
    </source>
</reference>
<evidence type="ECO:0000259" key="1">
    <source>
        <dbReference type="Pfam" id="PF03551"/>
    </source>
</evidence>
<organism evidence="2 3">
    <name type="scientific">Imperialibacter roseus</name>
    <dbReference type="NCBI Taxonomy" id="1324217"/>
    <lineage>
        <taxon>Bacteria</taxon>
        <taxon>Pseudomonadati</taxon>
        <taxon>Bacteroidota</taxon>
        <taxon>Cytophagia</taxon>
        <taxon>Cytophagales</taxon>
        <taxon>Flammeovirgaceae</taxon>
        <taxon>Imperialibacter</taxon>
    </lineage>
</organism>
<feature type="domain" description="Transcription regulator PadR N-terminal" evidence="1">
    <location>
        <begin position="20"/>
        <end position="91"/>
    </location>
</feature>
<dbReference type="PANTHER" id="PTHR33169:SF14">
    <property type="entry name" value="TRANSCRIPTIONAL REGULATOR RV3488"/>
    <property type="match status" value="1"/>
</dbReference>
<sequence>MYYCTMYSKELLKGTIDMIILRLLSEHGRMYGYEICQKVKELTGGKILLKDGSLYPALHKMLVDGTVTTEEVSIGKRVRKYYTLTQKGNEAKKEKVSQLMDFLKTIESIMFEPDSKQASA</sequence>
<gene>
    <name evidence="2" type="ORF">RT717_14210</name>
</gene>
<accession>A0ABZ0IGR4</accession>
<dbReference type="InterPro" id="IPR036388">
    <property type="entry name" value="WH-like_DNA-bd_sf"/>
</dbReference>
<keyword evidence="3" id="KW-1185">Reference proteome</keyword>
<evidence type="ECO:0000313" key="2">
    <source>
        <dbReference type="EMBL" id="WOK04230.1"/>
    </source>
</evidence>
<protein>
    <submittedName>
        <fullName evidence="2">Helix-turn-helix transcriptional regulator</fullName>
    </submittedName>
</protein>
<dbReference type="Proteomes" id="UP001302349">
    <property type="component" value="Chromosome"/>
</dbReference>
<dbReference type="EMBL" id="CP136051">
    <property type="protein sequence ID" value="WOK04230.1"/>
    <property type="molecule type" value="Genomic_DNA"/>
</dbReference>
<dbReference type="Pfam" id="PF03551">
    <property type="entry name" value="PadR"/>
    <property type="match status" value="1"/>
</dbReference>
<proteinExistence type="predicted"/>
<dbReference type="InterPro" id="IPR005149">
    <property type="entry name" value="Tscrpt_reg_PadR_N"/>
</dbReference>
<name>A0ABZ0IGR4_9BACT</name>
<dbReference type="RefSeq" id="WP_317487045.1">
    <property type="nucleotide sequence ID" value="NZ_CP136051.1"/>
</dbReference>